<feature type="region of interest" description="Disordered" evidence="1">
    <location>
        <begin position="66"/>
        <end position="92"/>
    </location>
</feature>
<reference evidence="3" key="1">
    <citation type="submission" date="2009-10" db="EMBL/GenBank/DDBJ databases">
        <title>The complete chromosome of Gordonia bronchialis DSM 43247.</title>
        <authorList>
            <consortium name="US DOE Joint Genome Institute (JGI-PGF)"/>
            <person name="Lucas S."/>
            <person name="Copeland A."/>
            <person name="Lapidus A."/>
            <person name="Glavina del Rio T."/>
            <person name="Dalin E."/>
            <person name="Tice H."/>
            <person name="Bruce D."/>
            <person name="Goodwin L."/>
            <person name="Pitluck S."/>
            <person name="Kyrpides N."/>
            <person name="Mavromatis K."/>
            <person name="Ivanova N."/>
            <person name="Ovchinnikova G."/>
            <person name="Saunders E."/>
            <person name="Brettin T."/>
            <person name="Detter J.C."/>
            <person name="Han C."/>
            <person name="Larimer F."/>
            <person name="Land M."/>
            <person name="Hauser L."/>
            <person name="Markowitz V."/>
            <person name="Cheng J.-F."/>
            <person name="Hugenholtz P."/>
            <person name="Woyke T."/>
            <person name="Wu D."/>
            <person name="Jando M."/>
            <person name="Schneider S."/>
            <person name="Goeker M."/>
            <person name="Klenk H.-P."/>
            <person name="Eisen J.A."/>
        </authorList>
    </citation>
    <scope>NUCLEOTIDE SEQUENCE [LARGE SCALE GENOMIC DNA]</scope>
    <source>
        <strain evidence="3">ATCC 25592 / DSM 43247 / BCRC 13721 / JCM 3198 / KCTC 3076 / NBRC 16047 / NCTC 10667</strain>
    </source>
</reference>
<dbReference type="Proteomes" id="UP000001219">
    <property type="component" value="Chromosome"/>
</dbReference>
<sequence length="92" mass="9689">MADPTEDPTAPTVRTAMTVSPIDAKRLKQVGLDFGTPAAVAARTFVNYCLDRLDDPAISGALTEAAKAERERRSRAAAMGGRLGGGSNKKKE</sequence>
<dbReference type="OrthoDB" id="9989667at2"/>
<dbReference type="AlphaFoldDB" id="D0LEG6"/>
<protein>
    <submittedName>
        <fullName evidence="2">Uncharacterized protein</fullName>
    </submittedName>
</protein>
<keyword evidence="3" id="KW-1185">Reference proteome</keyword>
<feature type="compositionally biased region" description="Gly residues" evidence="1">
    <location>
        <begin position="81"/>
        <end position="92"/>
    </location>
</feature>
<dbReference type="HOGENOM" id="CLU_2409132_0_0_11"/>
<proteinExistence type="predicted"/>
<dbReference type="EMBL" id="CP001802">
    <property type="protein sequence ID" value="ACY19884.1"/>
    <property type="molecule type" value="Genomic_DNA"/>
</dbReference>
<evidence type="ECO:0000256" key="1">
    <source>
        <dbReference type="SAM" id="MobiDB-lite"/>
    </source>
</evidence>
<gene>
    <name evidence="2" type="ordered locus">Gbro_0554</name>
</gene>
<reference evidence="2 3" key="2">
    <citation type="journal article" date="2010" name="Stand. Genomic Sci.">
        <title>Complete genome sequence of Gordonia bronchialis type strain (3410).</title>
        <authorList>
            <person name="Ivanova N."/>
            <person name="Sikorski J."/>
            <person name="Jando M."/>
            <person name="Lapidus A."/>
            <person name="Nolan M."/>
            <person name="Lucas S."/>
            <person name="Del Rio T.G."/>
            <person name="Tice H."/>
            <person name="Copeland A."/>
            <person name="Cheng J.F."/>
            <person name="Chen F."/>
            <person name="Bruce D."/>
            <person name="Goodwin L."/>
            <person name="Pitluck S."/>
            <person name="Mavromatis K."/>
            <person name="Ovchinnikova G."/>
            <person name="Pati A."/>
            <person name="Chen A."/>
            <person name="Palaniappan K."/>
            <person name="Land M."/>
            <person name="Hauser L."/>
            <person name="Chang Y.J."/>
            <person name="Jeffries C.D."/>
            <person name="Chain P."/>
            <person name="Saunders E."/>
            <person name="Han C."/>
            <person name="Detter J.C."/>
            <person name="Brettin T."/>
            <person name="Rohde M."/>
            <person name="Goker M."/>
            <person name="Bristow J."/>
            <person name="Eisen J.A."/>
            <person name="Markowitz V."/>
            <person name="Hugenholtz P."/>
            <person name="Klenk H.P."/>
            <person name="Kyrpides N.C."/>
        </authorList>
    </citation>
    <scope>NUCLEOTIDE SEQUENCE [LARGE SCALE GENOMIC DNA]</scope>
    <source>
        <strain evidence="3">ATCC 25592 / DSM 43247 / BCRC 13721 / JCM 3198 / KCTC 3076 / NBRC 16047 / NCTC 10667</strain>
    </source>
</reference>
<dbReference type="RefSeq" id="WP_012832472.1">
    <property type="nucleotide sequence ID" value="NC_013441.1"/>
</dbReference>
<name>D0LEG6_GORB4</name>
<evidence type="ECO:0000313" key="2">
    <source>
        <dbReference type="EMBL" id="ACY19884.1"/>
    </source>
</evidence>
<evidence type="ECO:0000313" key="3">
    <source>
        <dbReference type="Proteomes" id="UP000001219"/>
    </source>
</evidence>
<dbReference type="STRING" id="526226.Gbro_0554"/>
<dbReference type="KEGG" id="gbr:Gbro_0554"/>
<accession>D0LEG6</accession>
<organism evidence="2 3">
    <name type="scientific">Gordonia bronchialis (strain ATCC 25592 / DSM 43247 / BCRC 13721 / JCM 3198 / KCTC 3076 / NBRC 16047 / NCTC 10667)</name>
    <name type="common">Rhodococcus bronchialis</name>
    <dbReference type="NCBI Taxonomy" id="526226"/>
    <lineage>
        <taxon>Bacteria</taxon>
        <taxon>Bacillati</taxon>
        <taxon>Actinomycetota</taxon>
        <taxon>Actinomycetes</taxon>
        <taxon>Mycobacteriales</taxon>
        <taxon>Gordoniaceae</taxon>
        <taxon>Gordonia</taxon>
    </lineage>
</organism>